<keyword evidence="2" id="KW-1185">Reference proteome</keyword>
<dbReference type="InterPro" id="IPR016084">
    <property type="entry name" value="Haem_Oase-like_multi-hlx"/>
</dbReference>
<organism evidence="1 2">
    <name type="scientific">Neptunomonas marina</name>
    <dbReference type="NCBI Taxonomy" id="1815562"/>
    <lineage>
        <taxon>Bacteria</taxon>
        <taxon>Pseudomonadati</taxon>
        <taxon>Pseudomonadota</taxon>
        <taxon>Gammaproteobacteria</taxon>
        <taxon>Oceanospirillales</taxon>
        <taxon>Oceanospirillaceae</taxon>
        <taxon>Neptunomonas</taxon>
    </lineage>
</organism>
<accession>A0A437QE75</accession>
<reference evidence="1 2" key="1">
    <citation type="submission" date="2019-01" db="EMBL/GenBank/DDBJ databases">
        <authorList>
            <person name="Chen W.-M."/>
        </authorList>
    </citation>
    <scope>NUCLEOTIDE SEQUENCE [LARGE SCALE GENOMIC DNA]</scope>
    <source>
        <strain evidence="1 2">HPM-16</strain>
    </source>
</reference>
<dbReference type="SUPFAM" id="SSF48613">
    <property type="entry name" value="Heme oxygenase-like"/>
    <property type="match status" value="1"/>
</dbReference>
<evidence type="ECO:0008006" key="3">
    <source>
        <dbReference type="Google" id="ProtNLM"/>
    </source>
</evidence>
<sequence length="188" mass="20848">MPADLDVRRILRKTVASHHRELDSQPCFCVLRGELDLTRERYVTALMALYAPHLAVESEVLRGIQEYGVDYHFEPRAAALSDDLMALGYAPEVHESLTIVDSLAALLGALYVLEGGKRGSIHIERQIIQNGSRLPTSFFSAGHQLTSLEPFWALLEAQEPSTSFTQKVAAAACQTFDIFIDSAKRCSQ</sequence>
<evidence type="ECO:0000313" key="2">
    <source>
        <dbReference type="Proteomes" id="UP000282818"/>
    </source>
</evidence>
<protein>
    <recommendedName>
        <fullName evidence="3">Heme oxygenase</fullName>
    </recommendedName>
</protein>
<proteinExistence type="predicted"/>
<dbReference type="EMBL" id="SACQ01000001">
    <property type="protein sequence ID" value="RVU32858.1"/>
    <property type="molecule type" value="Genomic_DNA"/>
</dbReference>
<evidence type="ECO:0000313" key="1">
    <source>
        <dbReference type="EMBL" id="RVU32858.1"/>
    </source>
</evidence>
<dbReference type="Gene3D" id="1.20.910.10">
    <property type="entry name" value="Heme oxygenase-like"/>
    <property type="match status" value="1"/>
</dbReference>
<name>A0A437QE75_9GAMM</name>
<gene>
    <name evidence="1" type="ORF">EOE65_04165</name>
</gene>
<dbReference type="RefSeq" id="WP_127693026.1">
    <property type="nucleotide sequence ID" value="NZ_SACQ01000001.1"/>
</dbReference>
<dbReference type="CDD" id="cd19166">
    <property type="entry name" value="HemeO-bac"/>
    <property type="match status" value="1"/>
</dbReference>
<comment type="caution">
    <text evidence="1">The sequence shown here is derived from an EMBL/GenBank/DDBJ whole genome shotgun (WGS) entry which is preliminary data.</text>
</comment>
<dbReference type="AlphaFoldDB" id="A0A437QE75"/>
<dbReference type="Proteomes" id="UP000282818">
    <property type="component" value="Unassembled WGS sequence"/>
</dbReference>